<keyword evidence="3" id="KW-1185">Reference proteome</keyword>
<protein>
    <submittedName>
        <fullName evidence="2">Uncharacterized protein</fullName>
    </submittedName>
</protein>
<keyword evidence="1" id="KW-0812">Transmembrane</keyword>
<evidence type="ECO:0000313" key="3">
    <source>
        <dbReference type="Proteomes" id="UP001142372"/>
    </source>
</evidence>
<reference evidence="2" key="1">
    <citation type="journal article" date="2014" name="Int. J. Syst. Evol. Microbiol.">
        <title>Complete genome sequence of Corynebacterium casei LMG S-19264T (=DSM 44701T), isolated from a smear-ripened cheese.</title>
        <authorList>
            <consortium name="US DOE Joint Genome Institute (JGI-PGF)"/>
            <person name="Walter F."/>
            <person name="Albersmeier A."/>
            <person name="Kalinowski J."/>
            <person name="Ruckert C."/>
        </authorList>
    </citation>
    <scope>NUCLEOTIDE SEQUENCE</scope>
    <source>
        <strain evidence="2">VKM Ac-1401</strain>
    </source>
</reference>
<name>A0A9W6M0U4_9MICO</name>
<evidence type="ECO:0000256" key="1">
    <source>
        <dbReference type="SAM" id="Phobius"/>
    </source>
</evidence>
<feature type="transmembrane region" description="Helical" evidence="1">
    <location>
        <begin position="12"/>
        <end position="34"/>
    </location>
</feature>
<feature type="transmembrane region" description="Helical" evidence="1">
    <location>
        <begin position="46"/>
        <end position="66"/>
    </location>
</feature>
<evidence type="ECO:0000313" key="2">
    <source>
        <dbReference type="EMBL" id="GLJ77087.1"/>
    </source>
</evidence>
<accession>A0A9W6M0U4</accession>
<feature type="transmembrane region" description="Helical" evidence="1">
    <location>
        <begin position="103"/>
        <end position="121"/>
    </location>
</feature>
<comment type="caution">
    <text evidence="2">The sequence shown here is derived from an EMBL/GenBank/DDBJ whole genome shotgun (WGS) entry which is preliminary data.</text>
</comment>
<organism evidence="2 3">
    <name type="scientific">Leifsonia poae</name>
    <dbReference type="NCBI Taxonomy" id="110933"/>
    <lineage>
        <taxon>Bacteria</taxon>
        <taxon>Bacillati</taxon>
        <taxon>Actinomycetota</taxon>
        <taxon>Actinomycetes</taxon>
        <taxon>Micrococcales</taxon>
        <taxon>Microbacteriaceae</taxon>
        <taxon>Leifsonia</taxon>
    </lineage>
</organism>
<sequence length="137" mass="14409">MPRSRIPVELLLSVIASYVVGIVQILAGIALIFVRYADGLTATDRTVVTIAGSITILIGLLVVALASGLTRSRRDARVLLTVLISISIALGVLVLIADGEVTAFRLIDLAISAAVIIVLWTGRVARSFARSDDGRTG</sequence>
<gene>
    <name evidence="2" type="ORF">GCM10017584_26610</name>
</gene>
<dbReference type="RefSeq" id="WP_271177737.1">
    <property type="nucleotide sequence ID" value="NZ_BAAAJO010000004.1"/>
</dbReference>
<dbReference type="Proteomes" id="UP001142372">
    <property type="component" value="Unassembled WGS sequence"/>
</dbReference>
<dbReference type="AlphaFoldDB" id="A0A9W6M0U4"/>
<reference evidence="2" key="2">
    <citation type="submission" date="2023-01" db="EMBL/GenBank/DDBJ databases">
        <authorList>
            <person name="Sun Q."/>
            <person name="Evtushenko L."/>
        </authorList>
    </citation>
    <scope>NUCLEOTIDE SEQUENCE</scope>
    <source>
        <strain evidence="2">VKM Ac-1401</strain>
    </source>
</reference>
<proteinExistence type="predicted"/>
<dbReference type="EMBL" id="BSEN01000013">
    <property type="protein sequence ID" value="GLJ77087.1"/>
    <property type="molecule type" value="Genomic_DNA"/>
</dbReference>
<feature type="transmembrane region" description="Helical" evidence="1">
    <location>
        <begin position="78"/>
        <end position="97"/>
    </location>
</feature>
<keyword evidence="1" id="KW-0472">Membrane</keyword>
<keyword evidence="1" id="KW-1133">Transmembrane helix</keyword>